<protein>
    <submittedName>
        <fullName evidence="6">Methyl-accepting chemotaxis protein MCP signaling domain protein</fullName>
    </submittedName>
</protein>
<feature type="transmembrane region" description="Helical" evidence="4">
    <location>
        <begin position="12"/>
        <end position="32"/>
    </location>
</feature>
<dbReference type="GO" id="GO:0007165">
    <property type="term" value="P:signal transduction"/>
    <property type="evidence" value="ECO:0007669"/>
    <property type="project" value="UniProtKB-KW"/>
</dbReference>
<gene>
    <name evidence="6" type="ORF">ABI_22190</name>
</gene>
<dbReference type="SMART" id="SM00283">
    <property type="entry name" value="MA"/>
    <property type="match status" value="1"/>
</dbReference>
<dbReference type="RefSeq" id="WP_006272988.1">
    <property type="nucleotide sequence ID" value="NZ_GL883078.1"/>
</dbReference>
<evidence type="ECO:0000256" key="2">
    <source>
        <dbReference type="ARBA" id="ARBA00029447"/>
    </source>
</evidence>
<dbReference type="HOGENOM" id="CLU_000445_137_0_5"/>
<proteinExistence type="inferred from homology"/>
<evidence type="ECO:0000256" key="3">
    <source>
        <dbReference type="PROSITE-ProRule" id="PRU00284"/>
    </source>
</evidence>
<dbReference type="InterPro" id="IPR004090">
    <property type="entry name" value="Chemotax_Me-accpt_rcpt"/>
</dbReference>
<dbReference type="PANTHER" id="PTHR32089">
    <property type="entry name" value="METHYL-ACCEPTING CHEMOTAXIS PROTEIN MCPB"/>
    <property type="match status" value="1"/>
</dbReference>
<dbReference type="STRING" id="715226.ABI_22190"/>
<name>F4QNA0_9CAUL</name>
<keyword evidence="7" id="KW-1185">Reference proteome</keyword>
<dbReference type="GO" id="GO:0016020">
    <property type="term" value="C:membrane"/>
    <property type="evidence" value="ECO:0007669"/>
    <property type="project" value="InterPro"/>
</dbReference>
<feature type="transmembrane region" description="Helical" evidence="4">
    <location>
        <begin position="146"/>
        <end position="164"/>
    </location>
</feature>
<feature type="domain" description="Methyl-accepting transducer" evidence="5">
    <location>
        <begin position="230"/>
        <end position="452"/>
    </location>
</feature>
<evidence type="ECO:0000256" key="1">
    <source>
        <dbReference type="ARBA" id="ARBA00023224"/>
    </source>
</evidence>
<dbReference type="OrthoDB" id="354287at2"/>
<sequence>MDGLNLLRAQFSRFIIGFLWVNALLIPVISLFGRGGIHVTAVIGGVVLAAAATWVWWRDATGPSTRMVTCLAVAGMVSLMVFALRGHELQIDMHMYFFACLAVCAGWCDWRALAGYTGFVAVHHLVLNYAMPLAVFPSAAPELLRVLVHAVILVVQAVVLAWLVGHIEALFARSGEALEAATAAGRQAQEMSAAQEDSRRREIEALNRREALSAEFVERMNALSNRFSGFSGQVSTSAASLADTMNRSLQRTQVMVTASDEARGNIDAVAAGAEELSASIAEINSLASHSNDVATRATEEVAATQASVADLSRSAQKIGDVVELIRSIASQTNLLALNATIEAARAGDAGKGFAVVASEVKQLASQTSKATDEIAAVINGVQASTGETVESIDRIVTTLGGVCQTAGAISQAMHQQSAATADIATTTQRVAMGTAGMADHIARVGDDAKSSDSASRDLMQLCGDLEAMARELQGEVDNFVDRLKAA</sequence>
<accession>F4QNA0</accession>
<dbReference type="GO" id="GO:0004888">
    <property type="term" value="F:transmembrane signaling receptor activity"/>
    <property type="evidence" value="ECO:0007669"/>
    <property type="project" value="InterPro"/>
</dbReference>
<organism evidence="6 7">
    <name type="scientific">Asticcacaulis biprosthecium C19</name>
    <dbReference type="NCBI Taxonomy" id="715226"/>
    <lineage>
        <taxon>Bacteria</taxon>
        <taxon>Pseudomonadati</taxon>
        <taxon>Pseudomonadota</taxon>
        <taxon>Alphaproteobacteria</taxon>
        <taxon>Caulobacterales</taxon>
        <taxon>Caulobacteraceae</taxon>
        <taxon>Asticcacaulis</taxon>
    </lineage>
</organism>
<dbReference type="Gene3D" id="1.10.287.950">
    <property type="entry name" value="Methyl-accepting chemotaxis protein"/>
    <property type="match status" value="1"/>
</dbReference>
<keyword evidence="4" id="KW-1133">Transmembrane helix</keyword>
<dbReference type="EMBL" id="GL883078">
    <property type="protein sequence ID" value="EGF90808.1"/>
    <property type="molecule type" value="Genomic_DNA"/>
</dbReference>
<evidence type="ECO:0000313" key="6">
    <source>
        <dbReference type="EMBL" id="EGF90808.1"/>
    </source>
</evidence>
<dbReference type="PRINTS" id="PR00260">
    <property type="entry name" value="CHEMTRNSDUCR"/>
</dbReference>
<evidence type="ECO:0000259" key="5">
    <source>
        <dbReference type="PROSITE" id="PS50111"/>
    </source>
</evidence>
<dbReference type="SUPFAM" id="SSF58104">
    <property type="entry name" value="Methyl-accepting chemotaxis protein (MCP) signaling domain"/>
    <property type="match status" value="1"/>
</dbReference>
<reference evidence="7" key="1">
    <citation type="submission" date="2011-03" db="EMBL/GenBank/DDBJ databases">
        <title>Draft genome sequence of Brevundimonas diminuta.</title>
        <authorList>
            <person name="Brown P.J.B."/>
            <person name="Buechlein A."/>
            <person name="Hemmerich C."/>
            <person name="Brun Y.V."/>
        </authorList>
    </citation>
    <scope>NUCLEOTIDE SEQUENCE [LARGE SCALE GENOMIC DNA]</scope>
    <source>
        <strain evidence="7">C19</strain>
    </source>
</reference>
<dbReference type="PROSITE" id="PS50111">
    <property type="entry name" value="CHEMOTAXIS_TRANSDUC_2"/>
    <property type="match status" value="1"/>
</dbReference>
<keyword evidence="1 3" id="KW-0807">Transducer</keyword>
<feature type="transmembrane region" description="Helical" evidence="4">
    <location>
        <begin position="96"/>
        <end position="126"/>
    </location>
</feature>
<feature type="transmembrane region" description="Helical" evidence="4">
    <location>
        <begin position="63"/>
        <end position="84"/>
    </location>
</feature>
<evidence type="ECO:0000313" key="7">
    <source>
        <dbReference type="Proteomes" id="UP000006512"/>
    </source>
</evidence>
<dbReference type="Pfam" id="PF00015">
    <property type="entry name" value="MCPsignal"/>
    <property type="match status" value="1"/>
</dbReference>
<keyword evidence="4" id="KW-0812">Transmembrane</keyword>
<dbReference type="PANTHER" id="PTHR32089:SF112">
    <property type="entry name" value="LYSOZYME-LIKE PROTEIN-RELATED"/>
    <property type="match status" value="1"/>
</dbReference>
<feature type="transmembrane region" description="Helical" evidence="4">
    <location>
        <begin position="39"/>
        <end position="57"/>
    </location>
</feature>
<dbReference type="Proteomes" id="UP000006512">
    <property type="component" value="Unassembled WGS sequence"/>
</dbReference>
<evidence type="ECO:0000256" key="4">
    <source>
        <dbReference type="SAM" id="Phobius"/>
    </source>
</evidence>
<dbReference type="InterPro" id="IPR004089">
    <property type="entry name" value="MCPsignal_dom"/>
</dbReference>
<keyword evidence="4" id="KW-0472">Membrane</keyword>
<comment type="similarity">
    <text evidence="2">Belongs to the methyl-accepting chemotaxis (MCP) protein family.</text>
</comment>
<dbReference type="GO" id="GO:0006935">
    <property type="term" value="P:chemotaxis"/>
    <property type="evidence" value="ECO:0007669"/>
    <property type="project" value="InterPro"/>
</dbReference>
<dbReference type="eggNOG" id="COG0840">
    <property type="taxonomic scope" value="Bacteria"/>
</dbReference>
<dbReference type="AlphaFoldDB" id="F4QNA0"/>